<accession>A0AA41Y139</accession>
<dbReference type="SUPFAM" id="SSF53474">
    <property type="entry name" value="alpha/beta-Hydrolases"/>
    <property type="match status" value="1"/>
</dbReference>
<dbReference type="Proteomes" id="UP001165569">
    <property type="component" value="Unassembled WGS sequence"/>
</dbReference>
<proteinExistence type="predicted"/>
<protein>
    <submittedName>
        <fullName evidence="2">Lysophospholipase</fullName>
    </submittedName>
</protein>
<dbReference type="PANTHER" id="PTHR11614">
    <property type="entry name" value="PHOSPHOLIPASE-RELATED"/>
    <property type="match status" value="1"/>
</dbReference>
<dbReference type="RefSeq" id="WP_264088622.1">
    <property type="nucleotide sequence ID" value="NZ_JAMPJT010000001.1"/>
</dbReference>
<evidence type="ECO:0000313" key="2">
    <source>
        <dbReference type="EMBL" id="MCV9877501.1"/>
    </source>
</evidence>
<dbReference type="Proteomes" id="UP001165568">
    <property type="component" value="Unassembled WGS sequence"/>
</dbReference>
<keyword evidence="4" id="KW-1185">Reference proteome</keyword>
<organism evidence="2 5">
    <name type="scientific">Brenneria izbisi</name>
    <dbReference type="NCBI Taxonomy" id="2939450"/>
    <lineage>
        <taxon>Bacteria</taxon>
        <taxon>Pseudomonadati</taxon>
        <taxon>Pseudomonadota</taxon>
        <taxon>Gammaproteobacteria</taxon>
        <taxon>Enterobacterales</taxon>
        <taxon>Pectobacteriaceae</taxon>
        <taxon>Brenneria</taxon>
    </lineage>
</organism>
<name>A0AA41Y139_9GAMM</name>
<dbReference type="InterPro" id="IPR022742">
    <property type="entry name" value="Hydrolase_4"/>
</dbReference>
<gene>
    <name evidence="2" type="ORF">NC803_01350</name>
    <name evidence="3" type="ORF">NC856_01395</name>
</gene>
<evidence type="ECO:0000313" key="5">
    <source>
        <dbReference type="Proteomes" id="UP001165569"/>
    </source>
</evidence>
<dbReference type="EMBL" id="JAMPJT010000001">
    <property type="protein sequence ID" value="MCV9877501.1"/>
    <property type="molecule type" value="Genomic_DNA"/>
</dbReference>
<dbReference type="EMBL" id="JAMPJU010000001">
    <property type="protein sequence ID" value="MCV9880933.1"/>
    <property type="molecule type" value="Genomic_DNA"/>
</dbReference>
<evidence type="ECO:0000259" key="1">
    <source>
        <dbReference type="Pfam" id="PF12146"/>
    </source>
</evidence>
<dbReference type="InterPro" id="IPR051044">
    <property type="entry name" value="MAG_DAG_Lipase"/>
</dbReference>
<evidence type="ECO:0000313" key="3">
    <source>
        <dbReference type="EMBL" id="MCV9880933.1"/>
    </source>
</evidence>
<reference evidence="2" key="1">
    <citation type="submission" date="2022-04" db="EMBL/GenBank/DDBJ databases">
        <title>Brenneria sp. isolated from walnut trees in Serbia.</title>
        <authorList>
            <person name="Gasic K."/>
            <person name="Zlatkovic N."/>
            <person name="Kuzmanovic N."/>
        </authorList>
    </citation>
    <scope>NUCLEOTIDE SEQUENCE</scope>
    <source>
        <strain evidence="3">KBI 423</strain>
        <strain evidence="2">KBI 447</strain>
    </source>
</reference>
<comment type="caution">
    <text evidence="2">The sequence shown here is derived from an EMBL/GenBank/DDBJ whole genome shotgun (WGS) entry which is preliminary data.</text>
</comment>
<dbReference type="InterPro" id="IPR029058">
    <property type="entry name" value="AB_hydrolase_fold"/>
</dbReference>
<dbReference type="Pfam" id="PF12146">
    <property type="entry name" value="Hydrolase_4"/>
    <property type="match status" value="1"/>
</dbReference>
<feature type="domain" description="Serine aminopeptidase S33" evidence="1">
    <location>
        <begin position="26"/>
        <end position="246"/>
    </location>
</feature>
<sequence>MTISKEVDFFNTEQHKLAIHKWLPDDIRGIIYYFHGLQSHGGWLWEAGRVFASKGIAFVCIDRPGSGLSSGDRSSFPNSSILLQAYNQALKHCHEEMPSNVPVCLFGHCLGGSVLAALLAENHLSFDYDKVVFCSTWLSKLHTTLDKDALSSIASEESEELWDAELKAEDFTSDKKYIDFIENDALAIRKITKNSRKYILDLEKKYHNIQIPNSENMYYIAGCEDKVINLPLALKSFKLLSKGNGTILQLPTDKHYLFFTKSKCTLISWVSSLIIDEKEEYFA</sequence>
<evidence type="ECO:0000313" key="4">
    <source>
        <dbReference type="Proteomes" id="UP001165568"/>
    </source>
</evidence>
<dbReference type="AlphaFoldDB" id="A0AA41Y139"/>
<dbReference type="Gene3D" id="3.40.50.1820">
    <property type="entry name" value="alpha/beta hydrolase"/>
    <property type="match status" value="1"/>
</dbReference>